<evidence type="ECO:0000313" key="4">
    <source>
        <dbReference type="Proteomes" id="UP000540568"/>
    </source>
</evidence>
<reference evidence="3 4" key="1">
    <citation type="submission" date="2020-07" db="EMBL/GenBank/DDBJ databases">
        <title>Sequencing the genomes of 1000 actinobacteria strains.</title>
        <authorList>
            <person name="Klenk H.-P."/>
        </authorList>
    </citation>
    <scope>NUCLEOTIDE SEQUENCE [LARGE SCALE GENOMIC DNA]</scope>
    <source>
        <strain evidence="3 4">DSM 44121</strain>
    </source>
</reference>
<protein>
    <recommendedName>
        <fullName evidence="2">DUF4397 domain-containing protein</fullName>
    </recommendedName>
</protein>
<dbReference type="EMBL" id="JACGWV010000002">
    <property type="protein sequence ID" value="MBA8810238.1"/>
    <property type="molecule type" value="Genomic_DNA"/>
</dbReference>
<gene>
    <name evidence="3" type="ORF">FHX71_004214</name>
</gene>
<comment type="caution">
    <text evidence="3">The sequence shown here is derived from an EMBL/GenBank/DDBJ whole genome shotgun (WGS) entry which is preliminary data.</text>
</comment>
<evidence type="ECO:0000259" key="2">
    <source>
        <dbReference type="Pfam" id="PF14344"/>
    </source>
</evidence>
<proteinExistence type="predicted"/>
<name>A0A7W3PFS8_9MICO</name>
<feature type="domain" description="DUF4397" evidence="2">
    <location>
        <begin position="60"/>
        <end position="181"/>
    </location>
</feature>
<dbReference type="Proteomes" id="UP000540568">
    <property type="component" value="Unassembled WGS sequence"/>
</dbReference>
<keyword evidence="4" id="KW-1185">Reference proteome</keyword>
<evidence type="ECO:0000256" key="1">
    <source>
        <dbReference type="SAM" id="SignalP"/>
    </source>
</evidence>
<feature type="chain" id="PRO_5030692297" description="DUF4397 domain-containing protein" evidence="1">
    <location>
        <begin position="31"/>
        <end position="293"/>
    </location>
</feature>
<feature type="signal peptide" evidence="1">
    <location>
        <begin position="1"/>
        <end position="30"/>
    </location>
</feature>
<dbReference type="AlphaFoldDB" id="A0A7W3PFS8"/>
<dbReference type="Pfam" id="PF14344">
    <property type="entry name" value="DUF4397"/>
    <property type="match status" value="1"/>
</dbReference>
<dbReference type="RefSeq" id="WP_182619376.1">
    <property type="nucleotide sequence ID" value="NZ_BAAATF010000010.1"/>
</dbReference>
<dbReference type="InterPro" id="IPR025510">
    <property type="entry name" value="DUF4397"/>
</dbReference>
<keyword evidence="1" id="KW-0732">Signal</keyword>
<accession>A0A7W3PFS8</accession>
<sequence length="293" mass="29095">MKHSRTSRIGVTAAVAALALLPGTAAVATAASPGAATPAGATSAEVTSTGAVAAPKGSGWLRLGHLSPDTKSVDVSVSALSGGSTVFELDGVGYGDVSGYESLPTGSYTVSMVPAGASSSSVPVISETVRISAKEATTVAAYGSSDDLKVRTFADDLTEPGADKARIRLIQASTTTPEVDVMTSTGQAIVEGAQAGSATRYAEIDAGDWSLELTGGDVRDTADVTVRPGSVTTLFVLDTADGGLTVQPVLDSSSVGDVPEGGVDTGGGFLTGDSLAALPFASWVRTVPGPVMT</sequence>
<organism evidence="3 4">
    <name type="scientific">Promicromonospora sukumoe</name>
    <dbReference type="NCBI Taxonomy" id="88382"/>
    <lineage>
        <taxon>Bacteria</taxon>
        <taxon>Bacillati</taxon>
        <taxon>Actinomycetota</taxon>
        <taxon>Actinomycetes</taxon>
        <taxon>Micrococcales</taxon>
        <taxon>Promicromonosporaceae</taxon>
        <taxon>Promicromonospora</taxon>
    </lineage>
</organism>
<evidence type="ECO:0000313" key="3">
    <source>
        <dbReference type="EMBL" id="MBA8810238.1"/>
    </source>
</evidence>